<feature type="transmembrane region" description="Helical" evidence="1">
    <location>
        <begin position="77"/>
        <end position="103"/>
    </location>
</feature>
<dbReference type="Pfam" id="PF04238">
    <property type="entry name" value="DUF420"/>
    <property type="match status" value="1"/>
</dbReference>
<dbReference type="EMBL" id="DSFP01000056">
    <property type="protein sequence ID" value="HEW46278.1"/>
    <property type="molecule type" value="Genomic_DNA"/>
</dbReference>
<dbReference type="PANTHER" id="PTHR37692:SF1">
    <property type="entry name" value="DUF420 DOMAIN-CONTAINING PROTEIN"/>
    <property type="match status" value="1"/>
</dbReference>
<proteinExistence type="predicted"/>
<sequence>MLTTLITILSMLTISISGLAIVLGIFLIKSERREAHKRAMITASIFALIFVFLYVLRNFLQSQGLIPMGKYEGPYRGLFLFILWSHTILAIINFPLAVITLRYAFKGTFEKHKRIAPITAFVWIYVAITGWLIFYFMQFLNP</sequence>
<evidence type="ECO:0000256" key="1">
    <source>
        <dbReference type="SAM" id="Phobius"/>
    </source>
</evidence>
<keyword evidence="1" id="KW-0472">Membrane</keyword>
<keyword evidence="1" id="KW-1133">Transmembrane helix</keyword>
<comment type="caution">
    <text evidence="2">The sequence shown here is derived from an EMBL/GenBank/DDBJ whole genome shotgun (WGS) entry which is preliminary data.</text>
</comment>
<feature type="transmembrane region" description="Helical" evidence="1">
    <location>
        <begin position="39"/>
        <end position="57"/>
    </location>
</feature>
<protein>
    <submittedName>
        <fullName evidence="2">DUF420 domain-containing protein</fullName>
    </submittedName>
</protein>
<gene>
    <name evidence="2" type="ORF">ENO47_06395</name>
</gene>
<reference evidence="2" key="1">
    <citation type="journal article" date="2020" name="mSystems">
        <title>Genome- and Community-Level Interaction Insights into Carbon Utilization and Element Cycling Functions of Hydrothermarchaeota in Hydrothermal Sediment.</title>
        <authorList>
            <person name="Zhou Z."/>
            <person name="Liu Y."/>
            <person name="Xu W."/>
            <person name="Pan J."/>
            <person name="Luo Z.H."/>
            <person name="Li M."/>
        </authorList>
    </citation>
    <scope>NUCLEOTIDE SEQUENCE [LARGE SCALE GENOMIC DNA]</scope>
    <source>
        <strain evidence="2">SpSt-132</strain>
    </source>
</reference>
<evidence type="ECO:0000313" key="2">
    <source>
        <dbReference type="EMBL" id="HEW46278.1"/>
    </source>
</evidence>
<dbReference type="PANTHER" id="PTHR37692">
    <property type="entry name" value="HYPOTHETICAL MEMBRANE SPANNING PROTEIN"/>
    <property type="match status" value="1"/>
</dbReference>
<dbReference type="InterPro" id="IPR007352">
    <property type="entry name" value="DUF420"/>
</dbReference>
<keyword evidence="1" id="KW-0812">Transmembrane</keyword>
<dbReference type="AlphaFoldDB" id="A0A7C2V3Y6"/>
<feature type="transmembrane region" description="Helical" evidence="1">
    <location>
        <begin position="6"/>
        <end position="27"/>
    </location>
</feature>
<accession>A0A7C2V3Y6</accession>
<feature type="transmembrane region" description="Helical" evidence="1">
    <location>
        <begin position="115"/>
        <end position="137"/>
    </location>
</feature>
<name>A0A7C2V3Y6_9AQUI</name>
<organism evidence="2">
    <name type="scientific">Hydrogenobacter sp</name>
    <dbReference type="NCBI Taxonomy" id="2152829"/>
    <lineage>
        <taxon>Bacteria</taxon>
        <taxon>Pseudomonadati</taxon>
        <taxon>Aquificota</taxon>
        <taxon>Aquificia</taxon>
        <taxon>Aquificales</taxon>
        <taxon>Aquificaceae</taxon>
        <taxon>Hydrogenobacter</taxon>
    </lineage>
</organism>